<dbReference type="SMART" id="SM00283">
    <property type="entry name" value="MA"/>
    <property type="match status" value="1"/>
</dbReference>
<dbReference type="InterPro" id="IPR000644">
    <property type="entry name" value="CBS_dom"/>
</dbReference>
<dbReference type="GO" id="GO:0016020">
    <property type="term" value="C:membrane"/>
    <property type="evidence" value="ECO:0007669"/>
    <property type="project" value="InterPro"/>
</dbReference>
<evidence type="ECO:0000256" key="1">
    <source>
        <dbReference type="ARBA" id="ARBA00023224"/>
    </source>
</evidence>
<evidence type="ECO:0000313" key="7">
    <source>
        <dbReference type="Proteomes" id="UP000215596"/>
    </source>
</evidence>
<dbReference type="Pfam" id="PF00571">
    <property type="entry name" value="CBS"/>
    <property type="match status" value="2"/>
</dbReference>
<accession>A0A268F1G3</accession>
<dbReference type="PROSITE" id="PS50111">
    <property type="entry name" value="CHEMOTAXIS_TRANSDUC_2"/>
    <property type="match status" value="1"/>
</dbReference>
<dbReference type="Proteomes" id="UP000215596">
    <property type="component" value="Unassembled WGS sequence"/>
</dbReference>
<proteinExistence type="inferred from homology"/>
<evidence type="ECO:0000256" key="3">
    <source>
        <dbReference type="PROSITE-ProRule" id="PRU00284"/>
    </source>
</evidence>
<feature type="coiled-coil region" evidence="4">
    <location>
        <begin position="209"/>
        <end position="236"/>
    </location>
</feature>
<keyword evidence="1 3" id="KW-0807">Transducer</keyword>
<dbReference type="EMBL" id="NPBY01000013">
    <property type="protein sequence ID" value="PAD79210.1"/>
    <property type="molecule type" value="Genomic_DNA"/>
</dbReference>
<dbReference type="InterPro" id="IPR004089">
    <property type="entry name" value="MCPsignal_dom"/>
</dbReference>
<dbReference type="InterPro" id="IPR046342">
    <property type="entry name" value="CBS_dom_sf"/>
</dbReference>
<feature type="domain" description="Methyl-accepting transducer" evidence="5">
    <location>
        <begin position="167"/>
        <end position="374"/>
    </location>
</feature>
<dbReference type="SUPFAM" id="SSF58104">
    <property type="entry name" value="Methyl-accepting chemotaxis protein (MCP) signaling domain"/>
    <property type="match status" value="1"/>
</dbReference>
<dbReference type="GO" id="GO:0006935">
    <property type="term" value="P:chemotaxis"/>
    <property type="evidence" value="ECO:0007669"/>
    <property type="project" value="InterPro"/>
</dbReference>
<dbReference type="SUPFAM" id="SSF54631">
    <property type="entry name" value="CBS-domain pair"/>
    <property type="match status" value="1"/>
</dbReference>
<keyword evidence="4" id="KW-0175">Coiled coil</keyword>
<dbReference type="PANTHER" id="PTHR32089">
    <property type="entry name" value="METHYL-ACCEPTING CHEMOTAXIS PROTEIN MCPB"/>
    <property type="match status" value="1"/>
</dbReference>
<dbReference type="GO" id="GO:0007165">
    <property type="term" value="P:signal transduction"/>
    <property type="evidence" value="ECO:0007669"/>
    <property type="project" value="UniProtKB-KW"/>
</dbReference>
<evidence type="ECO:0000313" key="6">
    <source>
        <dbReference type="EMBL" id="PAD79210.1"/>
    </source>
</evidence>
<sequence length="383" mass="42612">MTLLPTKDPIDETHVLVIQQEEVQSLSVLPYCRSVPVISETETCQEVLRVFARDKAIPCVVYETNGEPTGLIMRDAFYQRMMGRFAADLFYSRPACTFADLSPAMAELNDPVDKLLKLSLERPDAKFYDCVIVTEERRLVGVLTVRDLMILSSELQTDAERKRKWILQESFRHTSNMEESLEKVSEAAALTKEETVQMKSWSLSGTEKLEQVRTTYQQLVSDMAQREQQVAELAEKANSISSIAARIAEVASHSSLLAMNASIEAAHAGEHGRGFQVVASEVQVLAKETRKLSGDIADLLGDIQLLAADTAQAIASALQELNACETYVAEGSQMFYELRQAARTVEESGERVHRLAAETTSRISSVKQELLEIGGHVEEARIR</sequence>
<dbReference type="Gene3D" id="3.10.580.10">
    <property type="entry name" value="CBS-domain"/>
    <property type="match status" value="1"/>
</dbReference>
<protein>
    <submittedName>
        <fullName evidence="6">Chemotaxis protein</fullName>
    </submittedName>
</protein>
<comment type="caution">
    <text evidence="6">The sequence shown here is derived from an EMBL/GenBank/DDBJ whole genome shotgun (WGS) entry which is preliminary data.</text>
</comment>
<dbReference type="InterPro" id="IPR004090">
    <property type="entry name" value="Chemotax_Me-accpt_rcpt"/>
</dbReference>
<dbReference type="PANTHER" id="PTHR32089:SF112">
    <property type="entry name" value="LYSOZYME-LIKE PROTEIN-RELATED"/>
    <property type="match status" value="1"/>
</dbReference>
<organism evidence="6 7">
    <name type="scientific">Paenibacillus campinasensis</name>
    <dbReference type="NCBI Taxonomy" id="66347"/>
    <lineage>
        <taxon>Bacteria</taxon>
        <taxon>Bacillati</taxon>
        <taxon>Bacillota</taxon>
        <taxon>Bacilli</taxon>
        <taxon>Bacillales</taxon>
        <taxon>Paenibacillaceae</taxon>
        <taxon>Paenibacillus</taxon>
    </lineage>
</organism>
<comment type="similarity">
    <text evidence="2">Belongs to the methyl-accepting chemotaxis (MCP) protein family.</text>
</comment>
<evidence type="ECO:0000256" key="2">
    <source>
        <dbReference type="ARBA" id="ARBA00029447"/>
    </source>
</evidence>
<dbReference type="OrthoDB" id="9816519at2"/>
<gene>
    <name evidence="6" type="ORF">CHH67_04570</name>
</gene>
<reference evidence="6 7" key="1">
    <citation type="submission" date="2017-07" db="EMBL/GenBank/DDBJ databases">
        <title>Isolation and whole genome analysis of endospore-forming bacteria from heroin.</title>
        <authorList>
            <person name="Kalinowski J."/>
            <person name="Ahrens B."/>
            <person name="Al-Dilaimi A."/>
            <person name="Winkler A."/>
            <person name="Wibberg D."/>
            <person name="Schleenbecker U."/>
            <person name="Ruckert C."/>
            <person name="Wolfel R."/>
            <person name="Grass G."/>
        </authorList>
    </citation>
    <scope>NUCLEOTIDE SEQUENCE [LARGE SCALE GENOMIC DNA]</scope>
    <source>
        <strain evidence="6 7">7537-G1</strain>
    </source>
</reference>
<dbReference type="Gene3D" id="1.10.287.950">
    <property type="entry name" value="Methyl-accepting chemotaxis protein"/>
    <property type="match status" value="1"/>
</dbReference>
<name>A0A268F1G3_9BACL</name>
<dbReference type="GO" id="GO:0004888">
    <property type="term" value="F:transmembrane signaling receptor activity"/>
    <property type="evidence" value="ECO:0007669"/>
    <property type="project" value="InterPro"/>
</dbReference>
<evidence type="ECO:0000256" key="4">
    <source>
        <dbReference type="SAM" id="Coils"/>
    </source>
</evidence>
<dbReference type="Pfam" id="PF00015">
    <property type="entry name" value="MCPsignal"/>
    <property type="match status" value="1"/>
</dbReference>
<evidence type="ECO:0000259" key="5">
    <source>
        <dbReference type="PROSITE" id="PS50111"/>
    </source>
</evidence>
<dbReference type="PRINTS" id="PR00260">
    <property type="entry name" value="CHEMTRNSDUCR"/>
</dbReference>
<dbReference type="AlphaFoldDB" id="A0A268F1G3"/>
<dbReference type="RefSeq" id="WP_095263806.1">
    <property type="nucleotide sequence ID" value="NZ_NPBY01000013.1"/>
</dbReference>